<feature type="region of interest" description="Disordered" evidence="1">
    <location>
        <begin position="1"/>
        <end position="24"/>
    </location>
</feature>
<dbReference type="OrthoDB" id="2316594at2759"/>
<dbReference type="STRING" id="945553.A0A0D2N0Y6"/>
<dbReference type="OMA" id="PFSTFIC"/>
<evidence type="ECO:0000313" key="3">
    <source>
        <dbReference type="Proteomes" id="UP000054270"/>
    </source>
</evidence>
<gene>
    <name evidence="2" type="ORF">HYPSUDRAFT_32126</name>
</gene>
<name>A0A0D2N0Y6_HYPSF</name>
<dbReference type="Proteomes" id="UP000054270">
    <property type="component" value="Unassembled WGS sequence"/>
</dbReference>
<reference evidence="3" key="1">
    <citation type="submission" date="2014-04" db="EMBL/GenBank/DDBJ databases">
        <title>Evolutionary Origins and Diversification of the Mycorrhizal Mutualists.</title>
        <authorList>
            <consortium name="DOE Joint Genome Institute"/>
            <consortium name="Mycorrhizal Genomics Consortium"/>
            <person name="Kohler A."/>
            <person name="Kuo A."/>
            <person name="Nagy L.G."/>
            <person name="Floudas D."/>
            <person name="Copeland A."/>
            <person name="Barry K.W."/>
            <person name="Cichocki N."/>
            <person name="Veneault-Fourrey C."/>
            <person name="LaButti K."/>
            <person name="Lindquist E.A."/>
            <person name="Lipzen A."/>
            <person name="Lundell T."/>
            <person name="Morin E."/>
            <person name="Murat C."/>
            <person name="Riley R."/>
            <person name="Ohm R."/>
            <person name="Sun H."/>
            <person name="Tunlid A."/>
            <person name="Henrissat B."/>
            <person name="Grigoriev I.V."/>
            <person name="Hibbett D.S."/>
            <person name="Martin F."/>
        </authorList>
    </citation>
    <scope>NUCLEOTIDE SEQUENCE [LARGE SCALE GENOMIC DNA]</scope>
    <source>
        <strain evidence="3">FD-334 SS-4</strain>
    </source>
</reference>
<dbReference type="PANTHER" id="PTHR42957">
    <property type="entry name" value="HELICASE MJ1565-RELATED"/>
    <property type="match status" value="1"/>
</dbReference>
<evidence type="ECO:0000313" key="2">
    <source>
        <dbReference type="EMBL" id="KJA30063.1"/>
    </source>
</evidence>
<proteinExistence type="predicted"/>
<protein>
    <recommendedName>
        <fullName evidence="4">Zona occludens toxin N-terminal domain-containing protein</fullName>
    </recommendedName>
</protein>
<evidence type="ECO:0000256" key="1">
    <source>
        <dbReference type="SAM" id="MobiDB-lite"/>
    </source>
</evidence>
<sequence>MSPTTRDIDHDQDDEAMSPSSVNLDHVEWQLLEESDSSDLDDSDPQALIAGHDLATAPLMTRDGFLATANGKHATQYGVLGKVLAIHSPNGKEVLEDKRLYINTNAPFSAIVCGVQGSGKSHTVATILENMLIPKFPAIGTLAKPLVGLVLHYGEGGASCLPSEAAWLSSSISSHVSGVPVCVYVSHSSLHTMKAVYSCFGDAKITVEPLYFKNTELDAAAILSMMAVGSSESAPLYMQIILSILRDLGEKFTFAAFMSQLNISKQKFNPAQLASLEQRMTLLNAFLEPEVSYGLSGQKKRTKRGSLFAPGQLTIVDLSDPFLDEASACGLFEIIVRLFIRADIGTGKVLVVDEAHKYLSCQRTTTGLTKSLLNVIRQQRHLAIRVIISTQEPTVVPSVLLDLCSVTIIHRFSSPTWWQHLIQHVPTDFSGRDVFDQVVKLQTGHAIILAPSGIGLFSEPANLSAESLSSSQDGKVLSRFGRRYLIMKTRKRVTADGGASVLVLED</sequence>
<evidence type="ECO:0008006" key="4">
    <source>
        <dbReference type="Google" id="ProtNLM"/>
    </source>
</evidence>
<keyword evidence="3" id="KW-1185">Reference proteome</keyword>
<dbReference type="SUPFAM" id="SSF52540">
    <property type="entry name" value="P-loop containing nucleoside triphosphate hydrolases"/>
    <property type="match status" value="1"/>
</dbReference>
<organism evidence="2 3">
    <name type="scientific">Hypholoma sublateritium (strain FD-334 SS-4)</name>
    <dbReference type="NCBI Taxonomy" id="945553"/>
    <lineage>
        <taxon>Eukaryota</taxon>
        <taxon>Fungi</taxon>
        <taxon>Dikarya</taxon>
        <taxon>Basidiomycota</taxon>
        <taxon>Agaricomycotina</taxon>
        <taxon>Agaricomycetes</taxon>
        <taxon>Agaricomycetidae</taxon>
        <taxon>Agaricales</taxon>
        <taxon>Agaricineae</taxon>
        <taxon>Strophariaceae</taxon>
        <taxon>Hypholoma</taxon>
    </lineage>
</organism>
<accession>A0A0D2N0Y6</accession>
<dbReference type="InterPro" id="IPR027417">
    <property type="entry name" value="P-loop_NTPase"/>
</dbReference>
<dbReference type="PANTHER" id="PTHR42957:SF1">
    <property type="entry name" value="HELICASE MJ1565-RELATED"/>
    <property type="match status" value="1"/>
</dbReference>
<dbReference type="EMBL" id="KN817518">
    <property type="protein sequence ID" value="KJA30063.1"/>
    <property type="molecule type" value="Genomic_DNA"/>
</dbReference>
<dbReference type="AlphaFoldDB" id="A0A0D2N0Y6"/>
<dbReference type="InterPro" id="IPR008571">
    <property type="entry name" value="HerA-like"/>
</dbReference>
<dbReference type="Gene3D" id="3.40.50.300">
    <property type="entry name" value="P-loop containing nucleotide triphosphate hydrolases"/>
    <property type="match status" value="1"/>
</dbReference>